<keyword evidence="4" id="KW-1185">Reference proteome</keyword>
<dbReference type="InterPro" id="IPR046497">
    <property type="entry name" value="DUF6590"/>
</dbReference>
<feature type="compositionally biased region" description="Basic and acidic residues" evidence="1">
    <location>
        <begin position="110"/>
        <end position="120"/>
    </location>
</feature>
<organism evidence="3 4">
    <name type="scientific">Extremus antarcticus</name>
    <dbReference type="NCBI Taxonomy" id="702011"/>
    <lineage>
        <taxon>Eukaryota</taxon>
        <taxon>Fungi</taxon>
        <taxon>Dikarya</taxon>
        <taxon>Ascomycota</taxon>
        <taxon>Pezizomycotina</taxon>
        <taxon>Dothideomycetes</taxon>
        <taxon>Dothideomycetidae</taxon>
        <taxon>Mycosphaerellales</taxon>
        <taxon>Extremaceae</taxon>
        <taxon>Extremus</taxon>
    </lineage>
</organism>
<feature type="compositionally biased region" description="Polar residues" evidence="1">
    <location>
        <begin position="32"/>
        <end position="86"/>
    </location>
</feature>
<evidence type="ECO:0000259" key="2">
    <source>
        <dbReference type="Pfam" id="PF20233"/>
    </source>
</evidence>
<feature type="compositionally biased region" description="Polar residues" evidence="1">
    <location>
        <begin position="123"/>
        <end position="141"/>
    </location>
</feature>
<dbReference type="EMBL" id="JAWDJX010000227">
    <property type="protein sequence ID" value="KAK3045492.1"/>
    <property type="molecule type" value="Genomic_DNA"/>
</dbReference>
<dbReference type="Pfam" id="PF20233">
    <property type="entry name" value="DUF6590"/>
    <property type="match status" value="1"/>
</dbReference>
<feature type="domain" description="DUF6590" evidence="2">
    <location>
        <begin position="160"/>
        <end position="315"/>
    </location>
</feature>
<dbReference type="Proteomes" id="UP001271007">
    <property type="component" value="Unassembled WGS sequence"/>
</dbReference>
<evidence type="ECO:0000256" key="1">
    <source>
        <dbReference type="SAM" id="MobiDB-lite"/>
    </source>
</evidence>
<dbReference type="AlphaFoldDB" id="A0AAJ0G429"/>
<feature type="region of interest" description="Disordered" evidence="1">
    <location>
        <begin position="336"/>
        <end position="372"/>
    </location>
</feature>
<evidence type="ECO:0000313" key="4">
    <source>
        <dbReference type="Proteomes" id="UP001271007"/>
    </source>
</evidence>
<gene>
    <name evidence="3" type="ORF">LTR09_012931</name>
</gene>
<comment type="caution">
    <text evidence="3">The sequence shown here is derived from an EMBL/GenBank/DDBJ whole genome shotgun (WGS) entry which is preliminary data.</text>
</comment>
<sequence length="437" mass="48075">MDVGSTKKVEECVSHDSLKSILAARLLALRDQQTSRRGTHASSSGRPAAGNNSRTADLENSMSRLGVSSSGGNVRANTAGTSSGSARPTAAEPRATSSRPSGQAFAATGRDSKTGMETRWEVTASSPYTDPAGTTQRQINTKRIREDPNKTDSSTTSICRNGRVIEVLLVPPTDNSNISNMTPFDSPARDSSVRRRRFVIVRDQMEDRNTFEAIPIKTNNGEGVAAPGVIKFHHTIIFTGEEPQPRQDERPKRTSTGQVENPMQAQAIKVEAFDRGKALDPMSRLDYGSRYVFDHGVPNIALFGRVHPDYIANLYAQYNHVWKSIAGTQRPSYAATQQMSSRASTTDSAATDRTVVPTTQARPSLASPDSGPITFDEMRNLLRNYYAYAQRKGLPMPEQQLNVQQLQALAANAQSRALYLRRIRETWQNEDDEDIEN</sequence>
<evidence type="ECO:0000313" key="3">
    <source>
        <dbReference type="EMBL" id="KAK3045492.1"/>
    </source>
</evidence>
<feature type="compositionally biased region" description="Low complexity" evidence="1">
    <location>
        <begin position="340"/>
        <end position="354"/>
    </location>
</feature>
<feature type="compositionally biased region" description="Basic and acidic residues" evidence="1">
    <location>
        <begin position="243"/>
        <end position="252"/>
    </location>
</feature>
<protein>
    <recommendedName>
        <fullName evidence="2">DUF6590 domain-containing protein</fullName>
    </recommendedName>
</protein>
<proteinExistence type="predicted"/>
<name>A0AAJ0G429_9PEZI</name>
<feature type="region of interest" description="Disordered" evidence="1">
    <location>
        <begin position="32"/>
        <end position="156"/>
    </location>
</feature>
<reference evidence="3" key="1">
    <citation type="submission" date="2023-04" db="EMBL/GenBank/DDBJ databases">
        <title>Black Yeasts Isolated from many extreme environments.</title>
        <authorList>
            <person name="Coleine C."/>
            <person name="Stajich J.E."/>
            <person name="Selbmann L."/>
        </authorList>
    </citation>
    <scope>NUCLEOTIDE SEQUENCE</scope>
    <source>
        <strain evidence="3">CCFEE 5312</strain>
    </source>
</reference>
<feature type="region of interest" description="Disordered" evidence="1">
    <location>
        <begin position="239"/>
        <end position="260"/>
    </location>
</feature>
<accession>A0AAJ0G429</accession>